<reference evidence="6 7" key="1">
    <citation type="journal article" date="2015" name="Genome Announc.">
        <title>Draft Genome Sequence and Gene Annotation of the Entomopathogenic Fungus Verticillium hemipterigenum.</title>
        <authorList>
            <person name="Horn F."/>
            <person name="Habel A."/>
            <person name="Scharf D.H."/>
            <person name="Dworschak J."/>
            <person name="Brakhage A.A."/>
            <person name="Guthke R."/>
            <person name="Hertweck C."/>
            <person name="Linde J."/>
        </authorList>
    </citation>
    <scope>NUCLEOTIDE SEQUENCE [LARGE SCALE GENOMIC DNA]</scope>
</reference>
<dbReference type="Gene3D" id="3.30.300.30">
    <property type="match status" value="1"/>
</dbReference>
<name>A0A0A1TAG3_9HYPO</name>
<dbReference type="InterPro" id="IPR020459">
    <property type="entry name" value="AMP-binding"/>
</dbReference>
<evidence type="ECO:0000259" key="5">
    <source>
        <dbReference type="Pfam" id="PF13193"/>
    </source>
</evidence>
<dbReference type="GO" id="GO:0003824">
    <property type="term" value="F:catalytic activity"/>
    <property type="evidence" value="ECO:0007669"/>
    <property type="project" value="InterPro"/>
</dbReference>
<dbReference type="OrthoDB" id="416786at2759"/>
<dbReference type="InterPro" id="IPR042099">
    <property type="entry name" value="ANL_N_sf"/>
</dbReference>
<evidence type="ECO:0000259" key="4">
    <source>
        <dbReference type="Pfam" id="PF00668"/>
    </source>
</evidence>
<keyword evidence="7" id="KW-1185">Reference proteome</keyword>
<proteinExistence type="predicted"/>
<feature type="domain" description="AMP-binding enzyme C-terminal" evidence="5">
    <location>
        <begin position="686"/>
        <end position="763"/>
    </location>
</feature>
<keyword evidence="1" id="KW-0596">Phosphopantetheine</keyword>
<evidence type="ECO:0008006" key="8">
    <source>
        <dbReference type="Google" id="ProtNLM"/>
    </source>
</evidence>
<feature type="domain" description="AMP-dependent synthetase/ligase" evidence="3">
    <location>
        <begin position="243"/>
        <end position="626"/>
    </location>
</feature>
<sequence length="1415" mass="155739">MDAQVENRQRLPNAPNTKLPFYDVTARGHDSIVSAPSHFYKNTITASPVLPSTEAILQGFAAFVSAVTELEELAFVAQYGVEGVTERRLATATVTGLDKPRTFSSQNAQVATFKSSAIDGAEFDFEIKIGPQLDAPLHTTPRPFVLSVVPSQDGTVADLELAIDARNGPEPAGVHLLDLVALYLAPEKTAELPEAQQNATWPAPKMSYMNSPLNLWRPPMLKSDRPKDGEPAVEQPALMHSGFERRAAEFPDRIAVEWMAEENGPIEKITYAELNAKAEVVADELTLIEREIAWTPAFRNQRAVPIFAGSSPDLYIGIFGIMKAGFAFSPLPLDAPPQRLLDVLDDSKASVVLGVGDVPFPGVDLSEDNEVNRALKEKTWFNIRNITGWRANRPEINTDPSSIQRHPPTEQDLAYILYTSGSTGKPKGVLISHLSGTCGVNGHAEVFDLPTGTELRWLQFGMPTFDLCLLELTLTLGYGGTVCVAERQIMLGDIERTINTFKATSLFTVASLATLLRPSKLPTLTTIISGGEYLNKYAIENFAYDRPCPPGETPKRVINIYGPTETTMCLTAETAGLGSRGSIVGNIFSCASGVIIDSNSDELKEVPVGLTGEIAFGGPMVGYGYLNRPEETEKAFTNGLGMGELYRTGDKGRIVWGPDGAAKLEILGRLNMEQVKLNSKRVELGEIESTIARVEDIREISTVVLDGSFLAAYMSLTGDHTDAAYTEQVIAQCRAMAEQNLPDWMRPREYTVLPVIPRTPNGKVNRKALQQTALEQFGASSMRKEPTPTASIHELTVDLANADSVRSLVMETLKIVIGEHVVNNDVTQPLNSWGLDSLRAMKFLSTLRAHDVYGLAMKDVLGGKTLDSVVKSIVDAHAQEVAEAAAETAVDDEVVQFEDEEEFLTFPVGAKLKHFNFHCRPVCAEALGVSDEEIEDVLPATGIQTRMLAMIEEAKVFKYTKAWVEHFPYEVPEAIDADRLEKAVIAAMETRDAFRTVWVPVEHPLAPFAGVVLSKNSKAATLPIVKTTVPVYDTRPNSLWMRTINNAQKAAEEFFGMYNLGSVTTFVRSADNKHCVIIFSMFHLTYDGMSIENWRRDVAQIYAGKPAPEHPSGGVRIPVEEHFGTDWLSTTLFWMKQMAGQPNFVTGQELLPSGNAEFISNDTGVGVASEQLVCAFSIDELFTLCNTQGLYTPMAVLQGAWAMALCQTLVKTNDDAARDLDVQFGSIFHGRHTPDSLQVYALMLDALPTRIVFDGAKRLTHREICSRLFTQYTECLGFTEMPCPSVLFAKSTRRFDSTLILQAFPKETPTGNEDPDAMPGFNREENMLKPWRETNAGTPILLELWPGKELSSEKLRLRCSYSQSWVGYEFMTPEWVRGLTVAFNESIVQILTNPDGEFNPAKQLVQPADAMDMTE</sequence>
<dbReference type="Proteomes" id="UP000039046">
    <property type="component" value="Unassembled WGS sequence"/>
</dbReference>
<evidence type="ECO:0000313" key="7">
    <source>
        <dbReference type="Proteomes" id="UP000039046"/>
    </source>
</evidence>
<dbReference type="InterPro" id="IPR001242">
    <property type="entry name" value="Condensation_dom"/>
</dbReference>
<gene>
    <name evidence="6" type="ORF">VHEMI09639</name>
</gene>
<evidence type="ECO:0000256" key="2">
    <source>
        <dbReference type="ARBA" id="ARBA00022553"/>
    </source>
</evidence>
<dbReference type="PANTHER" id="PTHR45527">
    <property type="entry name" value="NONRIBOSOMAL PEPTIDE SYNTHETASE"/>
    <property type="match status" value="1"/>
</dbReference>
<dbReference type="PROSITE" id="PS00455">
    <property type="entry name" value="AMP_BINDING"/>
    <property type="match status" value="1"/>
</dbReference>
<organism evidence="6 7">
    <name type="scientific">[Torrubiella] hemipterigena</name>
    <dbReference type="NCBI Taxonomy" id="1531966"/>
    <lineage>
        <taxon>Eukaryota</taxon>
        <taxon>Fungi</taxon>
        <taxon>Dikarya</taxon>
        <taxon>Ascomycota</taxon>
        <taxon>Pezizomycotina</taxon>
        <taxon>Sordariomycetes</taxon>
        <taxon>Hypocreomycetidae</taxon>
        <taxon>Hypocreales</taxon>
        <taxon>Clavicipitaceae</taxon>
        <taxon>Clavicipitaceae incertae sedis</taxon>
        <taxon>'Torrubiella' clade</taxon>
    </lineage>
</organism>
<dbReference type="Pfam" id="PF13193">
    <property type="entry name" value="AMP-binding_C"/>
    <property type="match status" value="1"/>
</dbReference>
<dbReference type="InterPro" id="IPR000873">
    <property type="entry name" value="AMP-dep_synth/lig_dom"/>
</dbReference>
<dbReference type="InterPro" id="IPR020845">
    <property type="entry name" value="AMP-binding_CS"/>
</dbReference>
<dbReference type="PRINTS" id="PR00154">
    <property type="entry name" value="AMPBINDING"/>
</dbReference>
<dbReference type="Gene3D" id="3.40.50.12780">
    <property type="entry name" value="N-terminal domain of ligase-like"/>
    <property type="match status" value="1"/>
</dbReference>
<evidence type="ECO:0000313" key="6">
    <source>
        <dbReference type="EMBL" id="CEJ94086.1"/>
    </source>
</evidence>
<dbReference type="GO" id="GO:0043041">
    <property type="term" value="P:amino acid activation for nonribosomal peptide biosynthetic process"/>
    <property type="evidence" value="ECO:0007669"/>
    <property type="project" value="TreeGrafter"/>
</dbReference>
<evidence type="ECO:0000259" key="3">
    <source>
        <dbReference type="Pfam" id="PF00501"/>
    </source>
</evidence>
<dbReference type="PANTHER" id="PTHR45527:SF1">
    <property type="entry name" value="FATTY ACID SYNTHASE"/>
    <property type="match status" value="1"/>
</dbReference>
<dbReference type="EMBL" id="CDHN01000006">
    <property type="protein sequence ID" value="CEJ94086.1"/>
    <property type="molecule type" value="Genomic_DNA"/>
</dbReference>
<dbReference type="SUPFAM" id="SSF52777">
    <property type="entry name" value="CoA-dependent acyltransferases"/>
    <property type="match status" value="2"/>
</dbReference>
<dbReference type="InterPro" id="IPR025110">
    <property type="entry name" value="AMP-bd_C"/>
</dbReference>
<protein>
    <recommendedName>
        <fullName evidence="8">Carrier domain-containing protein</fullName>
    </recommendedName>
</protein>
<dbReference type="Gene3D" id="3.30.559.30">
    <property type="entry name" value="Nonribosomal peptide synthetase, condensation domain"/>
    <property type="match status" value="1"/>
</dbReference>
<accession>A0A0A1TAG3</accession>
<dbReference type="GO" id="GO:0031177">
    <property type="term" value="F:phosphopantetheine binding"/>
    <property type="evidence" value="ECO:0007669"/>
    <property type="project" value="TreeGrafter"/>
</dbReference>
<dbReference type="GO" id="GO:0044550">
    <property type="term" value="P:secondary metabolite biosynthetic process"/>
    <property type="evidence" value="ECO:0007669"/>
    <property type="project" value="TreeGrafter"/>
</dbReference>
<dbReference type="Pfam" id="PF00668">
    <property type="entry name" value="Condensation"/>
    <property type="match status" value="1"/>
</dbReference>
<dbReference type="GO" id="GO:0005737">
    <property type="term" value="C:cytoplasm"/>
    <property type="evidence" value="ECO:0007669"/>
    <property type="project" value="TreeGrafter"/>
</dbReference>
<feature type="domain" description="Condensation" evidence="4">
    <location>
        <begin position="935"/>
        <end position="1260"/>
    </location>
</feature>
<keyword evidence="2" id="KW-0597">Phosphoprotein</keyword>
<dbReference type="InterPro" id="IPR045851">
    <property type="entry name" value="AMP-bd_C_sf"/>
</dbReference>
<evidence type="ECO:0000256" key="1">
    <source>
        <dbReference type="ARBA" id="ARBA00022450"/>
    </source>
</evidence>
<dbReference type="Gene3D" id="3.30.559.10">
    <property type="entry name" value="Chloramphenicol acetyltransferase-like domain"/>
    <property type="match status" value="1"/>
</dbReference>
<dbReference type="SUPFAM" id="SSF56801">
    <property type="entry name" value="Acetyl-CoA synthetase-like"/>
    <property type="match status" value="1"/>
</dbReference>
<dbReference type="STRING" id="1531966.A0A0A1TAG3"/>
<dbReference type="HOGENOM" id="CLU_255202_0_0_1"/>
<dbReference type="InterPro" id="IPR023213">
    <property type="entry name" value="CAT-like_dom_sf"/>
</dbReference>
<dbReference type="Pfam" id="PF00501">
    <property type="entry name" value="AMP-binding"/>
    <property type="match status" value="1"/>
</dbReference>